<feature type="signal peptide" evidence="1">
    <location>
        <begin position="1"/>
        <end position="23"/>
    </location>
</feature>
<dbReference type="EMBL" id="VJNA01000050">
    <property type="protein sequence ID" value="TSE19749.1"/>
    <property type="molecule type" value="Genomic_DNA"/>
</dbReference>
<organism evidence="2 3">
    <name type="scientific">Tepidimonas aquatica</name>
    <dbReference type="NCBI Taxonomy" id="247482"/>
    <lineage>
        <taxon>Bacteria</taxon>
        <taxon>Pseudomonadati</taxon>
        <taxon>Pseudomonadota</taxon>
        <taxon>Betaproteobacteria</taxon>
        <taxon>Burkholderiales</taxon>
        <taxon>Tepidimonas</taxon>
    </lineage>
</organism>
<accession>A0A554W851</accession>
<evidence type="ECO:0000313" key="3">
    <source>
        <dbReference type="Proteomes" id="UP000318554"/>
    </source>
</evidence>
<comment type="caution">
    <text evidence="2">The sequence shown here is derived from an EMBL/GenBank/DDBJ whole genome shotgun (WGS) entry which is preliminary data.</text>
</comment>
<protein>
    <submittedName>
        <fullName evidence="2">Copper resistance protein K</fullName>
    </submittedName>
</protein>
<sequence length="96" mass="10113">MKARITAVVAATVLSAIVTPSFAGDAAAASAKKMFLLKDGGTLFEDGKMALEDKFGRAIHLKEGQSLETVDGQKITANGNEVARLDALLRQGHSNR</sequence>
<gene>
    <name evidence="2" type="primary">copK_2</name>
    <name evidence="2" type="ORF">Taqua_02456</name>
</gene>
<dbReference type="AlphaFoldDB" id="A0A554W851"/>
<dbReference type="OrthoDB" id="5297628at2"/>
<name>A0A554W851_9BURK</name>
<dbReference type="RefSeq" id="WP_144326922.1">
    <property type="nucleotide sequence ID" value="NZ_VJNA01000050.1"/>
</dbReference>
<keyword evidence="1" id="KW-0732">Signal</keyword>
<proteinExistence type="predicted"/>
<dbReference type="InterPro" id="IPR038644">
    <property type="entry name" value="CopK_sf"/>
</dbReference>
<evidence type="ECO:0000313" key="2">
    <source>
        <dbReference type="EMBL" id="TSE19749.1"/>
    </source>
</evidence>
<evidence type="ECO:0000256" key="1">
    <source>
        <dbReference type="SAM" id="SignalP"/>
    </source>
</evidence>
<dbReference type="Gene3D" id="2.40.10.300">
    <property type="entry name" value="Copper resistance protein K"/>
    <property type="match status" value="1"/>
</dbReference>
<dbReference type="Proteomes" id="UP000318554">
    <property type="component" value="Unassembled WGS sequence"/>
</dbReference>
<dbReference type="GO" id="GO:0046872">
    <property type="term" value="F:metal ion binding"/>
    <property type="evidence" value="ECO:0007669"/>
    <property type="project" value="InterPro"/>
</dbReference>
<reference evidence="2 3" key="1">
    <citation type="submission" date="2019-07" db="EMBL/GenBank/DDBJ databases">
        <title>Tepidimonas aquatica CLN-1 draft genome.</title>
        <authorList>
            <person name="Da Costa M.S."/>
            <person name="Froufe H.J.C."/>
            <person name="Egas C."/>
            <person name="Albuquerque L."/>
        </authorList>
    </citation>
    <scope>NUCLEOTIDE SEQUENCE [LARGE SCALE GENOMIC DNA]</scope>
    <source>
        <strain evidence="2 3">CLN-1</strain>
    </source>
</reference>
<feature type="chain" id="PRO_5022149712" evidence="1">
    <location>
        <begin position="24"/>
        <end position="96"/>
    </location>
</feature>
<keyword evidence="3" id="KW-1185">Reference proteome</keyword>
<dbReference type="Pfam" id="PF11525">
    <property type="entry name" value="CopK"/>
    <property type="match status" value="1"/>
</dbReference>
<dbReference type="InterPro" id="IPR021604">
    <property type="entry name" value="CopK"/>
</dbReference>